<organism evidence="2">
    <name type="scientific">marine sediment metagenome</name>
    <dbReference type="NCBI Taxonomy" id="412755"/>
    <lineage>
        <taxon>unclassified sequences</taxon>
        <taxon>metagenomes</taxon>
        <taxon>ecological metagenomes</taxon>
    </lineage>
</organism>
<dbReference type="EMBL" id="LAZR01051003">
    <property type="protein sequence ID" value="KKK86107.1"/>
    <property type="molecule type" value="Genomic_DNA"/>
</dbReference>
<reference evidence="2" key="1">
    <citation type="journal article" date="2015" name="Nature">
        <title>Complex archaea that bridge the gap between prokaryotes and eukaryotes.</title>
        <authorList>
            <person name="Spang A."/>
            <person name="Saw J.H."/>
            <person name="Jorgensen S.L."/>
            <person name="Zaremba-Niedzwiedzka K."/>
            <person name="Martijn J."/>
            <person name="Lind A.E."/>
            <person name="van Eijk R."/>
            <person name="Schleper C."/>
            <person name="Guy L."/>
            <person name="Ettema T.J."/>
        </authorList>
    </citation>
    <scope>NUCLEOTIDE SEQUENCE</scope>
</reference>
<accession>A0A0F8YXC8</accession>
<evidence type="ECO:0000256" key="1">
    <source>
        <dbReference type="SAM" id="Coils"/>
    </source>
</evidence>
<feature type="coiled-coil region" evidence="1">
    <location>
        <begin position="38"/>
        <end position="90"/>
    </location>
</feature>
<name>A0A0F8YXC8_9ZZZZ</name>
<comment type="caution">
    <text evidence="2">The sequence shown here is derived from an EMBL/GenBank/DDBJ whole genome shotgun (WGS) entry which is preliminary data.</text>
</comment>
<keyword evidence="1" id="KW-0175">Coiled coil</keyword>
<sequence>MANIDKSDMSLKETHSLFGELARQTRLYLKLEEGVGIALQAENDKASLLKELKTLRANRDKVKIESEKHVVEIKTEIRKVEAELNDVKAVGEVHRKQGLEVAAKDNKFLTDKAGAIRREVDGLVKQRDDIFAELPVVRTEVDAEIGEYRTLAEREKKRIDNELSDSQSKLKAFKT</sequence>
<evidence type="ECO:0000313" key="2">
    <source>
        <dbReference type="EMBL" id="KKK86107.1"/>
    </source>
</evidence>
<gene>
    <name evidence="2" type="ORF">LCGC14_2766570</name>
</gene>
<dbReference type="AlphaFoldDB" id="A0A0F8YXC8"/>
<protein>
    <submittedName>
        <fullName evidence="2">Uncharacterized protein</fullName>
    </submittedName>
</protein>
<proteinExistence type="predicted"/>
<feature type="non-terminal residue" evidence="2">
    <location>
        <position position="175"/>
    </location>
</feature>